<sequence length="283" mass="32963">MSRRLGMENRENHWERLLWLKQDYPDNYSDPAFLKELSEFHQQQLLPHSPSSYNSIVRDFLLFYHRVLNASSIYVIFSLIYYYDYNPLQIAIGTSLLGTLGLVTSRYRFVRLKSSLIIVFTLLNLSPLLKSLSRTTSSDSIWTLSCWLTAFYVLSIALETTNIISTNLLVCNAAVLASRLKTTTEVFCFLLICIEINILLPKLERYFFSKELYAYYAVLFLGDHIVLYSFVAMSLGVPYMLSLALFSLVFITVLPRYFMRWQRLYYRGGALLSKWDAKVPIFN</sequence>
<dbReference type="Pfam" id="PF06432">
    <property type="entry name" value="GPI2"/>
    <property type="match status" value="1"/>
</dbReference>
<dbReference type="PIRSF" id="PIRSF016104">
    <property type="entry name" value="GPI2"/>
    <property type="match status" value="1"/>
</dbReference>
<protein>
    <submittedName>
        <fullName evidence="9">LAMI_0E07228g1_1</fullName>
    </submittedName>
</protein>
<evidence type="ECO:0000256" key="1">
    <source>
        <dbReference type="ARBA" id="ARBA00004141"/>
    </source>
</evidence>
<gene>
    <name evidence="9" type="ORF">LAMI_0E07228G</name>
</gene>
<evidence type="ECO:0000256" key="7">
    <source>
        <dbReference type="ARBA" id="ARBA00023136"/>
    </source>
</evidence>
<name>A0A1G4JMB7_9SACH</name>
<accession>A0A1G4JMB7</accession>
<comment type="pathway">
    <text evidence="2">Glycolipid biosynthesis; glycosylphosphatidylinositol-anchor biosynthesis.</text>
</comment>
<evidence type="ECO:0000256" key="2">
    <source>
        <dbReference type="ARBA" id="ARBA00004687"/>
    </source>
</evidence>
<evidence type="ECO:0000256" key="5">
    <source>
        <dbReference type="ARBA" id="ARBA00022692"/>
    </source>
</evidence>
<evidence type="ECO:0000313" key="9">
    <source>
        <dbReference type="EMBL" id="SCU91781.1"/>
    </source>
</evidence>
<dbReference type="EMBL" id="LT598465">
    <property type="protein sequence ID" value="SCU91781.1"/>
    <property type="molecule type" value="Genomic_DNA"/>
</dbReference>
<organism evidence="9 10">
    <name type="scientific">Lachancea mirantina</name>
    <dbReference type="NCBI Taxonomy" id="1230905"/>
    <lineage>
        <taxon>Eukaryota</taxon>
        <taxon>Fungi</taxon>
        <taxon>Dikarya</taxon>
        <taxon>Ascomycota</taxon>
        <taxon>Saccharomycotina</taxon>
        <taxon>Saccharomycetes</taxon>
        <taxon>Saccharomycetales</taxon>
        <taxon>Saccharomycetaceae</taxon>
        <taxon>Lachancea</taxon>
    </lineage>
</organism>
<feature type="transmembrane region" description="Helical" evidence="8">
    <location>
        <begin position="212"/>
        <end position="231"/>
    </location>
</feature>
<dbReference type="PANTHER" id="PTHR12982:SF0">
    <property type="entry name" value="PHOSPHATIDYLINOSITOL N-ACETYLGLUCOSAMINYLTRANSFERASE SUBUNIT C"/>
    <property type="match status" value="1"/>
</dbReference>
<dbReference type="STRING" id="1230905.A0A1G4JMB7"/>
<keyword evidence="7 8" id="KW-0472">Membrane</keyword>
<proteinExistence type="inferred from homology"/>
<dbReference type="OrthoDB" id="196709at2759"/>
<keyword evidence="6 8" id="KW-1133">Transmembrane helix</keyword>
<dbReference type="PANTHER" id="PTHR12982">
    <property type="entry name" value="PHOSPHATIDYLINOSITOL GLYCAN, CLASS C"/>
    <property type="match status" value="1"/>
</dbReference>
<dbReference type="AlphaFoldDB" id="A0A1G4JMB7"/>
<comment type="similarity">
    <text evidence="3">Belongs to the PIGC family.</text>
</comment>
<keyword evidence="5 8" id="KW-0812">Transmembrane</keyword>
<feature type="transmembrane region" description="Helical" evidence="8">
    <location>
        <begin position="141"/>
        <end position="164"/>
    </location>
</feature>
<dbReference type="UniPathway" id="UPA00196"/>
<reference evidence="9 10" key="1">
    <citation type="submission" date="2016-03" db="EMBL/GenBank/DDBJ databases">
        <authorList>
            <person name="Devillers H."/>
        </authorList>
    </citation>
    <scope>NUCLEOTIDE SEQUENCE [LARGE SCALE GENOMIC DNA]</scope>
    <source>
        <strain evidence="9">CBS 11717</strain>
    </source>
</reference>
<dbReference type="Proteomes" id="UP000191024">
    <property type="component" value="Chromosome E"/>
</dbReference>
<keyword evidence="10" id="KW-1185">Reference proteome</keyword>
<comment type="subcellular location">
    <subcellularLocation>
        <location evidence="1">Membrane</location>
        <topology evidence="1">Multi-pass membrane protein</topology>
    </subcellularLocation>
</comment>
<dbReference type="InterPro" id="IPR009450">
    <property type="entry name" value="Plno_GlcNAc_GPI2"/>
</dbReference>
<dbReference type="GO" id="GO:0000506">
    <property type="term" value="C:glycosylphosphatidylinositol-N-acetylglucosaminyltransferase (GPI-GnT) complex"/>
    <property type="evidence" value="ECO:0007669"/>
    <property type="project" value="TreeGrafter"/>
</dbReference>
<evidence type="ECO:0000256" key="3">
    <source>
        <dbReference type="ARBA" id="ARBA00008321"/>
    </source>
</evidence>
<evidence type="ECO:0000256" key="4">
    <source>
        <dbReference type="ARBA" id="ARBA00022502"/>
    </source>
</evidence>
<feature type="transmembrane region" description="Helical" evidence="8">
    <location>
        <begin position="184"/>
        <end position="200"/>
    </location>
</feature>
<evidence type="ECO:0000313" key="10">
    <source>
        <dbReference type="Proteomes" id="UP000191024"/>
    </source>
</evidence>
<evidence type="ECO:0000256" key="8">
    <source>
        <dbReference type="SAM" id="Phobius"/>
    </source>
</evidence>
<feature type="transmembrane region" description="Helical" evidence="8">
    <location>
        <begin position="63"/>
        <end position="83"/>
    </location>
</feature>
<feature type="transmembrane region" description="Helical" evidence="8">
    <location>
        <begin position="237"/>
        <end position="258"/>
    </location>
</feature>
<keyword evidence="4" id="KW-0337">GPI-anchor biosynthesis</keyword>
<dbReference type="GO" id="GO:0006506">
    <property type="term" value="P:GPI anchor biosynthetic process"/>
    <property type="evidence" value="ECO:0007669"/>
    <property type="project" value="UniProtKB-UniPathway"/>
</dbReference>
<evidence type="ECO:0000256" key="6">
    <source>
        <dbReference type="ARBA" id="ARBA00022989"/>
    </source>
</evidence>